<evidence type="ECO:0000256" key="23">
    <source>
        <dbReference type="ARBA" id="ARBA00048840"/>
    </source>
</evidence>
<evidence type="ECO:0000256" key="17">
    <source>
        <dbReference type="ARBA" id="ARBA00048402"/>
    </source>
</evidence>
<keyword evidence="27" id="KW-1133">Transmembrane helix</keyword>
<evidence type="ECO:0000256" key="22">
    <source>
        <dbReference type="ARBA" id="ARBA00048827"/>
    </source>
</evidence>
<comment type="catalytic activity">
    <reaction evidence="12">
        <text>N-(9Z-octadecenoyl)-L-tyrosine + H2O = L-tyrosine + (9Z)-octadecenoate</text>
        <dbReference type="Rhea" id="RHEA:64184"/>
        <dbReference type="ChEBI" id="CHEBI:15377"/>
        <dbReference type="ChEBI" id="CHEBI:30823"/>
        <dbReference type="ChEBI" id="CHEBI:58315"/>
        <dbReference type="ChEBI" id="CHEBI:149734"/>
    </reaction>
    <physiologicalReaction direction="left-to-right" evidence="12">
        <dbReference type="Rhea" id="RHEA:64185"/>
    </physiologicalReaction>
</comment>
<evidence type="ECO:0000313" key="29">
    <source>
        <dbReference type="Proteomes" id="UP000030746"/>
    </source>
</evidence>
<dbReference type="GO" id="GO:0005576">
    <property type="term" value="C:extracellular region"/>
    <property type="evidence" value="ECO:0007669"/>
    <property type="project" value="UniProtKB-ARBA"/>
</dbReference>
<feature type="transmembrane region" description="Helical" evidence="27">
    <location>
        <begin position="12"/>
        <end position="32"/>
    </location>
</feature>
<dbReference type="Pfam" id="PF01546">
    <property type="entry name" value="Peptidase_M20"/>
    <property type="match status" value="1"/>
</dbReference>
<evidence type="ECO:0000256" key="1">
    <source>
        <dbReference type="ARBA" id="ARBA00004872"/>
    </source>
</evidence>
<evidence type="ECO:0000256" key="8">
    <source>
        <dbReference type="ARBA" id="ARBA00046147"/>
    </source>
</evidence>
<comment type="catalytic activity">
    <reaction evidence="19">
        <text>N-(9Z-octadecenoyl)-L-serine + H2O = L-serine + (9Z)-octadecenoate</text>
        <dbReference type="Rhea" id="RHEA:51352"/>
        <dbReference type="ChEBI" id="CHEBI:15377"/>
        <dbReference type="ChEBI" id="CHEBI:30823"/>
        <dbReference type="ChEBI" id="CHEBI:33384"/>
        <dbReference type="ChEBI" id="CHEBI:134031"/>
    </reaction>
    <physiologicalReaction direction="left-to-right" evidence="19">
        <dbReference type="Rhea" id="RHEA:51353"/>
    </physiologicalReaction>
</comment>
<dbReference type="CTD" id="20233747"/>
<dbReference type="KEGG" id="lgi:LOTGIDRAFT_135972"/>
<evidence type="ECO:0000256" key="3">
    <source>
        <dbReference type="ARBA" id="ARBA00022670"/>
    </source>
</evidence>
<comment type="catalytic activity">
    <reaction evidence="17">
        <text>N-(5Z,8Z,11Z,14Z)-eicosatetraenoyl-glycine + H2O = (5Z,8Z,11Z,14Z)-eicosatetraenoate + glycine</text>
        <dbReference type="Rhea" id="RHEA:64108"/>
        <dbReference type="ChEBI" id="CHEBI:15377"/>
        <dbReference type="ChEBI" id="CHEBI:32395"/>
        <dbReference type="ChEBI" id="CHEBI:57305"/>
        <dbReference type="ChEBI" id="CHEBI:59002"/>
    </reaction>
    <physiologicalReaction direction="left-to-right" evidence="17">
        <dbReference type="Rhea" id="RHEA:64109"/>
    </physiologicalReaction>
    <physiologicalReaction direction="right-to-left" evidence="17">
        <dbReference type="Rhea" id="RHEA:64110"/>
    </physiologicalReaction>
</comment>
<gene>
    <name evidence="28" type="ORF">LOTGIDRAFT_135972</name>
</gene>
<evidence type="ECO:0000256" key="9">
    <source>
        <dbReference type="ARBA" id="ARBA00047450"/>
    </source>
</evidence>
<evidence type="ECO:0000256" key="21">
    <source>
        <dbReference type="ARBA" id="ARBA00048822"/>
    </source>
</evidence>
<dbReference type="GO" id="GO:0046872">
    <property type="term" value="F:metal ion binding"/>
    <property type="evidence" value="ECO:0007669"/>
    <property type="project" value="UniProtKB-KW"/>
</dbReference>
<evidence type="ECO:0000256" key="27">
    <source>
        <dbReference type="SAM" id="Phobius"/>
    </source>
</evidence>
<protein>
    <submittedName>
        <fullName evidence="28">Uncharacterized protein</fullName>
    </submittedName>
</protein>
<keyword evidence="29" id="KW-1185">Reference proteome</keyword>
<evidence type="ECO:0000256" key="7">
    <source>
        <dbReference type="ARBA" id="ARBA00034698"/>
    </source>
</evidence>
<dbReference type="GO" id="GO:0006629">
    <property type="term" value="P:lipid metabolic process"/>
    <property type="evidence" value="ECO:0007669"/>
    <property type="project" value="UniProtKB-ARBA"/>
</dbReference>
<dbReference type="GO" id="GO:0008233">
    <property type="term" value="F:peptidase activity"/>
    <property type="evidence" value="ECO:0007669"/>
    <property type="project" value="UniProtKB-KW"/>
</dbReference>
<dbReference type="GO" id="GO:0043604">
    <property type="term" value="P:amide biosynthetic process"/>
    <property type="evidence" value="ECO:0007669"/>
    <property type="project" value="TreeGrafter"/>
</dbReference>
<comment type="catalytic activity">
    <reaction evidence="11">
        <text>N-octadecanoyl-L-phenylalanine + H2O = octadecanoate + L-phenylalanine</text>
        <dbReference type="Rhea" id="RHEA:64128"/>
        <dbReference type="ChEBI" id="CHEBI:15377"/>
        <dbReference type="ChEBI" id="CHEBI:25629"/>
        <dbReference type="ChEBI" id="CHEBI:58095"/>
        <dbReference type="ChEBI" id="CHEBI:149700"/>
    </reaction>
    <physiologicalReaction direction="left-to-right" evidence="11">
        <dbReference type="Rhea" id="RHEA:64129"/>
    </physiologicalReaction>
</comment>
<keyword evidence="6" id="KW-0862">Zinc</keyword>
<comment type="catalytic activity">
    <reaction evidence="23">
        <text>an N-acyl-aromatic L-alpha-amino acid + H2O = an aromatic L-alpha-amino acid + a carboxylate</text>
        <dbReference type="Rhea" id="RHEA:54184"/>
        <dbReference type="ChEBI" id="CHEBI:15377"/>
        <dbReference type="ChEBI" id="CHEBI:29067"/>
        <dbReference type="ChEBI" id="CHEBI:84824"/>
        <dbReference type="ChEBI" id="CHEBI:138093"/>
        <dbReference type="EC" id="3.5.1.114"/>
    </reaction>
    <physiologicalReaction direction="left-to-right" evidence="23">
        <dbReference type="Rhea" id="RHEA:54185"/>
    </physiologicalReaction>
    <physiologicalReaction direction="right-to-left" evidence="23">
        <dbReference type="Rhea" id="RHEA:54186"/>
    </physiologicalReaction>
</comment>
<dbReference type="OrthoDB" id="3064516at2759"/>
<dbReference type="EMBL" id="KB199699">
    <property type="protein sequence ID" value="ESP04554.1"/>
    <property type="molecule type" value="Genomic_DNA"/>
</dbReference>
<evidence type="ECO:0000256" key="2">
    <source>
        <dbReference type="ARBA" id="ARBA00006247"/>
    </source>
</evidence>
<evidence type="ECO:0000256" key="20">
    <source>
        <dbReference type="ARBA" id="ARBA00048729"/>
    </source>
</evidence>
<sequence>MVPSCKTCCASFGLIVAVLCIVITLRTLTLFVRTDDIIDCKISDDDFIKVDETRKERFRNGLRIPTISHDIGDYDTDALIALQKLIQTEYRLVHSSPIVTLEIVGNYSLLYTVQGTNSSLTPYLLASHLDVVPVKLDSWDYPPFGADIHDGFIYARGTIDVKLGVFGILESLEYLLSKGFQPSRTFYIAFGHDEEVSGYDGARSLSNRLKDKGLTRLEFLLDEGLNVIKGLVPGISKPVALVGTAEKGQVVLRLKVEGQTGHSSMPTKENALTILASAIYRLERNPHPSMFGYGPEKDMFVHLSSHMSFPMRVICSNLWLFGPLVAKFLSTKPSTNAVVRTVTSVTMFHIQEISCSYIYYIPSTNYTRAIYIIHSVQTIQEVSLAIEGGHIHPFIKPDTSVQLRLSADIPFREITHIVLVNLYISGVMIGNTDTNHYSRFTTNIYRFTPSFMYPEDLSRFHGNNERISIRNYEQAINFYYHLIKNVEKGLMTLHKHGEEL</sequence>
<evidence type="ECO:0000256" key="26">
    <source>
        <dbReference type="ARBA" id="ARBA00049457"/>
    </source>
</evidence>
<evidence type="ECO:0000256" key="18">
    <source>
        <dbReference type="ARBA" id="ARBA00048579"/>
    </source>
</evidence>
<comment type="catalytic activity">
    <reaction evidence="16">
        <text>N-(9Z-octadecenoyl)-L-asparagine + H2O = L-asparagine + (9Z)-octadecenoate</text>
        <dbReference type="Rhea" id="RHEA:64136"/>
        <dbReference type="ChEBI" id="CHEBI:15377"/>
        <dbReference type="ChEBI" id="CHEBI:30823"/>
        <dbReference type="ChEBI" id="CHEBI:58048"/>
        <dbReference type="ChEBI" id="CHEBI:149730"/>
    </reaction>
    <physiologicalReaction direction="left-to-right" evidence="16">
        <dbReference type="Rhea" id="RHEA:64137"/>
    </physiologicalReaction>
</comment>
<evidence type="ECO:0000313" key="28">
    <source>
        <dbReference type="EMBL" id="ESP04554.1"/>
    </source>
</evidence>
<comment type="catalytic activity">
    <reaction evidence="14">
        <text>N-hexadecanoyl-L-phenylalanine + H2O = hexadecanoate + L-phenylalanine</text>
        <dbReference type="Rhea" id="RHEA:64124"/>
        <dbReference type="ChEBI" id="CHEBI:7896"/>
        <dbReference type="ChEBI" id="CHEBI:15377"/>
        <dbReference type="ChEBI" id="CHEBI:58095"/>
        <dbReference type="ChEBI" id="CHEBI:149699"/>
    </reaction>
    <physiologicalReaction direction="left-to-right" evidence="14">
        <dbReference type="Rhea" id="RHEA:64125"/>
    </physiologicalReaction>
</comment>
<dbReference type="GeneID" id="20233747"/>
<comment type="catalytic activity">
    <reaction evidence="24">
        <text>L-phenylalanine + (9Z)-octadecenoate = N-(9Z-octadecenoyl)-L-phenylalanine + H2O</text>
        <dbReference type="Rhea" id="RHEA:51300"/>
        <dbReference type="ChEBI" id="CHEBI:15377"/>
        <dbReference type="ChEBI" id="CHEBI:30823"/>
        <dbReference type="ChEBI" id="CHEBI:58095"/>
        <dbReference type="ChEBI" id="CHEBI:134020"/>
    </reaction>
    <physiologicalReaction direction="left-to-right" evidence="24">
        <dbReference type="Rhea" id="RHEA:51301"/>
    </physiologicalReaction>
    <physiologicalReaction direction="right-to-left" evidence="24">
        <dbReference type="Rhea" id="RHEA:51302"/>
    </physiologicalReaction>
</comment>
<evidence type="ECO:0000256" key="16">
    <source>
        <dbReference type="ARBA" id="ARBA00048380"/>
    </source>
</evidence>
<accession>V4AK30</accession>
<keyword evidence="27" id="KW-0812">Transmembrane</keyword>
<keyword evidence="3" id="KW-0645">Protease</keyword>
<organism evidence="28 29">
    <name type="scientific">Lottia gigantea</name>
    <name type="common">Giant owl limpet</name>
    <dbReference type="NCBI Taxonomy" id="225164"/>
    <lineage>
        <taxon>Eukaryota</taxon>
        <taxon>Metazoa</taxon>
        <taxon>Spiralia</taxon>
        <taxon>Lophotrochozoa</taxon>
        <taxon>Mollusca</taxon>
        <taxon>Gastropoda</taxon>
        <taxon>Patellogastropoda</taxon>
        <taxon>Lottioidea</taxon>
        <taxon>Lottiidae</taxon>
        <taxon>Lottia</taxon>
    </lineage>
</organism>
<comment type="pathway">
    <text evidence="1">Lipid metabolism; fatty acid metabolism.</text>
</comment>
<dbReference type="PANTHER" id="PTHR45962">
    <property type="entry name" value="N-FATTY-ACYL-AMINO ACID SYNTHASE/HYDROLASE PM20D1"/>
    <property type="match status" value="1"/>
</dbReference>
<comment type="function">
    <text evidence="8">Secreted enzyme that regulates the endogenous N-fatty acyl amino acid (NAAs) tissue and circulating levels by functioning as a bidirectional NAA synthase/hydrolase. It condenses free fatty acids and free amino acids to generate NAAs and bidirectionally catalyzes the reverse hydrolysis reaction. Some of these NAAs stimulate oxidative metabolism via mitochondrial uncoupling, increasing energy expenditure in a UPC1-independent manner. Thereby, this secreted protein may indirectly regulate whole body energy expenditure. PM20D1 circulates in tight association with both low- and high-density (LDL and HDL,respectively) lipoprotein particles.</text>
</comment>
<comment type="catalytic activity">
    <reaction evidence="9">
        <text>(9Z)-octadecenoate + glycine = N-(9Z-octadecenoyl)glycine + H2O</text>
        <dbReference type="Rhea" id="RHEA:51316"/>
        <dbReference type="ChEBI" id="CHEBI:15377"/>
        <dbReference type="ChEBI" id="CHEBI:30823"/>
        <dbReference type="ChEBI" id="CHEBI:57305"/>
        <dbReference type="ChEBI" id="CHEBI:133992"/>
    </reaction>
    <physiologicalReaction direction="right-to-left" evidence="9">
        <dbReference type="Rhea" id="RHEA:51318"/>
    </physiologicalReaction>
</comment>
<comment type="catalytic activity">
    <reaction evidence="18">
        <text>an N-acyl-L-amino acid + H2O = an L-alpha-amino acid + a carboxylate</text>
        <dbReference type="Rhea" id="RHEA:15565"/>
        <dbReference type="ChEBI" id="CHEBI:15377"/>
        <dbReference type="ChEBI" id="CHEBI:29067"/>
        <dbReference type="ChEBI" id="CHEBI:59869"/>
        <dbReference type="ChEBI" id="CHEBI:59874"/>
        <dbReference type="EC" id="3.5.1.14"/>
    </reaction>
    <physiologicalReaction direction="left-to-right" evidence="18">
        <dbReference type="Rhea" id="RHEA:15566"/>
    </physiologicalReaction>
    <physiologicalReaction direction="right-to-left" evidence="18">
        <dbReference type="Rhea" id="RHEA:15567"/>
    </physiologicalReaction>
</comment>
<evidence type="ECO:0000256" key="13">
    <source>
        <dbReference type="ARBA" id="ARBA00047874"/>
    </source>
</evidence>
<reference evidence="28 29" key="1">
    <citation type="journal article" date="2013" name="Nature">
        <title>Insights into bilaterian evolution from three spiralian genomes.</title>
        <authorList>
            <person name="Simakov O."/>
            <person name="Marletaz F."/>
            <person name="Cho S.J."/>
            <person name="Edsinger-Gonzales E."/>
            <person name="Havlak P."/>
            <person name="Hellsten U."/>
            <person name="Kuo D.H."/>
            <person name="Larsson T."/>
            <person name="Lv J."/>
            <person name="Arendt D."/>
            <person name="Savage R."/>
            <person name="Osoegawa K."/>
            <person name="de Jong P."/>
            <person name="Grimwood J."/>
            <person name="Chapman J.A."/>
            <person name="Shapiro H."/>
            <person name="Aerts A."/>
            <person name="Otillar R.P."/>
            <person name="Terry A.Y."/>
            <person name="Boore J.L."/>
            <person name="Grigoriev I.V."/>
            <person name="Lindberg D.R."/>
            <person name="Seaver E.C."/>
            <person name="Weisblat D.A."/>
            <person name="Putnam N.H."/>
            <person name="Rokhsar D.S."/>
        </authorList>
    </citation>
    <scope>NUCLEOTIDE SEQUENCE [LARGE SCALE GENOMIC DNA]</scope>
</reference>
<dbReference type="GO" id="GO:0006508">
    <property type="term" value="P:proteolysis"/>
    <property type="evidence" value="ECO:0007669"/>
    <property type="project" value="UniProtKB-KW"/>
</dbReference>
<dbReference type="GO" id="GO:0004046">
    <property type="term" value="F:aminoacylase activity"/>
    <property type="evidence" value="ECO:0007669"/>
    <property type="project" value="UniProtKB-EC"/>
</dbReference>
<comment type="catalytic activity">
    <reaction evidence="25">
        <text>N-(5Z,8Z,11Z,14Z-eicosatetraenoyl)-L-serine + H2O = (5Z,8Z,11Z,14Z)-eicosatetraenoate + L-serine</text>
        <dbReference type="Rhea" id="RHEA:64116"/>
        <dbReference type="ChEBI" id="CHEBI:15377"/>
        <dbReference type="ChEBI" id="CHEBI:32395"/>
        <dbReference type="ChEBI" id="CHEBI:33384"/>
        <dbReference type="ChEBI" id="CHEBI:149697"/>
    </reaction>
    <physiologicalReaction direction="left-to-right" evidence="25">
        <dbReference type="Rhea" id="RHEA:64117"/>
    </physiologicalReaction>
    <physiologicalReaction direction="right-to-left" evidence="25">
        <dbReference type="Rhea" id="RHEA:64118"/>
    </physiologicalReaction>
</comment>
<dbReference type="InterPro" id="IPR002933">
    <property type="entry name" value="Peptidase_M20"/>
</dbReference>
<dbReference type="SUPFAM" id="SSF53187">
    <property type="entry name" value="Zn-dependent exopeptidases"/>
    <property type="match status" value="1"/>
</dbReference>
<dbReference type="GO" id="GO:0043605">
    <property type="term" value="P:amide catabolic process"/>
    <property type="evidence" value="ECO:0007669"/>
    <property type="project" value="UniProtKB-ARBA"/>
</dbReference>
<evidence type="ECO:0000256" key="14">
    <source>
        <dbReference type="ARBA" id="ARBA00047879"/>
    </source>
</evidence>
<evidence type="ECO:0000256" key="15">
    <source>
        <dbReference type="ARBA" id="ARBA00048145"/>
    </source>
</evidence>
<comment type="catalytic activity">
    <reaction evidence="21">
        <text>N-(9Z-octadecenoyl)-L-tryptophan + H2O = L-tryptophan + (9Z)-octadecenoate</text>
        <dbReference type="Rhea" id="RHEA:64176"/>
        <dbReference type="ChEBI" id="CHEBI:15377"/>
        <dbReference type="ChEBI" id="CHEBI:30823"/>
        <dbReference type="ChEBI" id="CHEBI:57912"/>
        <dbReference type="ChEBI" id="CHEBI:149733"/>
    </reaction>
    <physiologicalReaction direction="left-to-right" evidence="21">
        <dbReference type="Rhea" id="RHEA:64177"/>
    </physiologicalReaction>
</comment>
<dbReference type="OMA" id="DWTHHPF"/>
<dbReference type="InterPro" id="IPR047177">
    <property type="entry name" value="Pept_M20A"/>
</dbReference>
<comment type="catalytic activity">
    <reaction evidence="13">
        <text>(5Z,8Z,11Z,14Z)-eicosatetraenoate + L-phenylalanine = N-(5Z,8Z,11Z,14Z-eicosatetraenoyl)-L-phenylalanine + H2O</text>
        <dbReference type="Rhea" id="RHEA:51312"/>
        <dbReference type="ChEBI" id="CHEBI:15377"/>
        <dbReference type="ChEBI" id="CHEBI:32395"/>
        <dbReference type="ChEBI" id="CHEBI:58095"/>
        <dbReference type="ChEBI" id="CHEBI:134022"/>
    </reaction>
    <physiologicalReaction direction="left-to-right" evidence="13">
        <dbReference type="Rhea" id="RHEA:51313"/>
    </physiologicalReaction>
    <physiologicalReaction direction="right-to-left" evidence="13">
        <dbReference type="Rhea" id="RHEA:51314"/>
    </physiologicalReaction>
</comment>
<evidence type="ECO:0000256" key="24">
    <source>
        <dbReference type="ARBA" id="ARBA00048879"/>
    </source>
</evidence>
<comment type="catalytic activity">
    <reaction evidence="10">
        <text>N-(4Z,7Z,10Z,13Z,16Z,19Z-docosahexaenoyl)-L-phenylalanine + H2O = (4Z,7Z,10Z,13Z,16Z,19Z)-docosahexaenoate + L-phenylalanine</text>
        <dbReference type="Rhea" id="RHEA:64132"/>
        <dbReference type="ChEBI" id="CHEBI:15377"/>
        <dbReference type="ChEBI" id="CHEBI:58095"/>
        <dbReference type="ChEBI" id="CHEBI:77016"/>
        <dbReference type="ChEBI" id="CHEBI:149701"/>
    </reaction>
    <physiologicalReaction direction="left-to-right" evidence="10">
        <dbReference type="Rhea" id="RHEA:64133"/>
    </physiologicalReaction>
</comment>
<dbReference type="GO" id="GO:0006520">
    <property type="term" value="P:amino acid metabolic process"/>
    <property type="evidence" value="ECO:0007669"/>
    <property type="project" value="TreeGrafter"/>
</dbReference>
<comment type="catalytic activity">
    <reaction evidence="26">
        <text>N-(9Z-octadecenoyl)-L-lysine + H2O = L-lysine + (9Z)-octadecenoate</text>
        <dbReference type="Rhea" id="RHEA:64192"/>
        <dbReference type="ChEBI" id="CHEBI:15377"/>
        <dbReference type="ChEBI" id="CHEBI:30823"/>
        <dbReference type="ChEBI" id="CHEBI:32551"/>
        <dbReference type="ChEBI" id="CHEBI:149731"/>
    </reaction>
    <physiologicalReaction direction="left-to-right" evidence="26">
        <dbReference type="Rhea" id="RHEA:64193"/>
    </physiologicalReaction>
</comment>
<comment type="catalytic activity">
    <reaction evidence="22">
        <text>N-(9Z-octadecenoyl)-L-leucine + H2O = L-leucine + (9Z)-octadecenoate</text>
        <dbReference type="Rhea" id="RHEA:51360"/>
        <dbReference type="ChEBI" id="CHEBI:15377"/>
        <dbReference type="ChEBI" id="CHEBI:30823"/>
        <dbReference type="ChEBI" id="CHEBI:57427"/>
        <dbReference type="ChEBI" id="CHEBI:134035"/>
    </reaction>
    <physiologicalReaction direction="left-to-right" evidence="22">
        <dbReference type="Rhea" id="RHEA:51361"/>
    </physiologicalReaction>
    <physiologicalReaction direction="right-to-left" evidence="22">
        <dbReference type="Rhea" id="RHEA:51362"/>
    </physiologicalReaction>
</comment>
<comment type="catalytic activity">
    <reaction evidence="15">
        <text>N-(9Z-octadecenoyl)-L-methionine + H2O = (9Z)-octadecenoate + L-methionine</text>
        <dbReference type="Rhea" id="RHEA:64144"/>
        <dbReference type="ChEBI" id="CHEBI:15377"/>
        <dbReference type="ChEBI" id="CHEBI:30823"/>
        <dbReference type="ChEBI" id="CHEBI:57844"/>
        <dbReference type="ChEBI" id="CHEBI:149732"/>
    </reaction>
    <physiologicalReaction direction="left-to-right" evidence="15">
        <dbReference type="Rhea" id="RHEA:64145"/>
    </physiologicalReaction>
</comment>
<comment type="similarity">
    <text evidence="2">Belongs to the peptidase M20A family.</text>
</comment>
<evidence type="ECO:0000256" key="25">
    <source>
        <dbReference type="ARBA" id="ARBA00049100"/>
    </source>
</evidence>
<dbReference type="RefSeq" id="XP_009044723.1">
    <property type="nucleotide sequence ID" value="XM_009046475.1"/>
</dbReference>
<evidence type="ECO:0000256" key="6">
    <source>
        <dbReference type="ARBA" id="ARBA00022833"/>
    </source>
</evidence>
<comment type="pathway">
    <text evidence="7">Amino-acid metabolism.</text>
</comment>
<keyword evidence="5" id="KW-0378">Hydrolase</keyword>
<evidence type="ECO:0000256" key="11">
    <source>
        <dbReference type="ARBA" id="ARBA00047723"/>
    </source>
</evidence>
<dbReference type="GO" id="GO:1990845">
    <property type="term" value="P:adaptive thermogenesis"/>
    <property type="evidence" value="ECO:0007669"/>
    <property type="project" value="UniProtKB-ARBA"/>
</dbReference>
<dbReference type="FunFam" id="1.10.150.900:FF:000003">
    <property type="entry name" value="N-fatty-acyl-amino acid synthase/hydrolase PM20D1"/>
    <property type="match status" value="1"/>
</dbReference>
<dbReference type="Proteomes" id="UP000030746">
    <property type="component" value="Unassembled WGS sequence"/>
</dbReference>
<evidence type="ECO:0000256" key="4">
    <source>
        <dbReference type="ARBA" id="ARBA00022723"/>
    </source>
</evidence>
<evidence type="ECO:0000256" key="12">
    <source>
        <dbReference type="ARBA" id="ARBA00047866"/>
    </source>
</evidence>
<dbReference type="PANTHER" id="PTHR45962:SF1">
    <property type="entry name" value="N-FATTY-ACYL-AMINO ACID SYNTHASE_HYDROLASE PM20D1"/>
    <property type="match status" value="1"/>
</dbReference>
<dbReference type="AlphaFoldDB" id="V4AK30"/>
<keyword evidence="4" id="KW-0479">Metal-binding</keyword>
<keyword evidence="27" id="KW-0472">Membrane</keyword>
<dbReference type="STRING" id="225164.V4AK30"/>
<proteinExistence type="inferred from homology"/>
<comment type="catalytic activity">
    <reaction evidence="20">
        <text>N-(9Z-octadecenoyl)-L-glutamine + H2O = L-glutamine + (9Z)-octadecenoate</text>
        <dbReference type="Rhea" id="RHEA:51356"/>
        <dbReference type="ChEBI" id="CHEBI:15377"/>
        <dbReference type="ChEBI" id="CHEBI:30823"/>
        <dbReference type="ChEBI" id="CHEBI:58359"/>
        <dbReference type="ChEBI" id="CHEBI:134033"/>
    </reaction>
    <physiologicalReaction direction="left-to-right" evidence="20">
        <dbReference type="Rhea" id="RHEA:51357"/>
    </physiologicalReaction>
</comment>
<name>V4AK30_LOTGI</name>
<dbReference type="HOGENOM" id="CLU_021802_11_1_1"/>
<dbReference type="FunFam" id="3.40.630.10:FF:000027">
    <property type="entry name" value="N-fatty-acyl-amino acid synthase/hydrolase PM20D1"/>
    <property type="match status" value="1"/>
</dbReference>
<evidence type="ECO:0000256" key="5">
    <source>
        <dbReference type="ARBA" id="ARBA00022801"/>
    </source>
</evidence>
<evidence type="ECO:0000256" key="19">
    <source>
        <dbReference type="ARBA" id="ARBA00048597"/>
    </source>
</evidence>
<evidence type="ECO:0000256" key="10">
    <source>
        <dbReference type="ARBA" id="ARBA00047567"/>
    </source>
</evidence>
<dbReference type="Gene3D" id="1.10.150.900">
    <property type="match status" value="1"/>
</dbReference>
<dbReference type="Gene3D" id="3.40.630.10">
    <property type="entry name" value="Zn peptidases"/>
    <property type="match status" value="1"/>
</dbReference>